<proteinExistence type="predicted"/>
<dbReference type="AlphaFoldDB" id="A0A1X0E5M3"/>
<evidence type="ECO:0000313" key="2">
    <source>
        <dbReference type="Proteomes" id="UP000192713"/>
    </source>
</evidence>
<name>A0A1X0E5M3_9MYCO</name>
<reference evidence="1 2" key="1">
    <citation type="submission" date="2017-02" db="EMBL/GenBank/DDBJ databases">
        <title>The new phylogeny of genus Mycobacterium.</title>
        <authorList>
            <person name="Tortoli E."/>
            <person name="Trovato A."/>
            <person name="Cirillo D.M."/>
        </authorList>
    </citation>
    <scope>NUCLEOTIDE SEQUENCE [LARGE SCALE GENOMIC DNA]</scope>
    <source>
        <strain evidence="1 2">DSM 45093</strain>
    </source>
</reference>
<accession>A0A1X0E5M3</accession>
<dbReference type="Proteomes" id="UP000192713">
    <property type="component" value="Unassembled WGS sequence"/>
</dbReference>
<gene>
    <name evidence="1" type="ORF">BST28_10550</name>
</gene>
<organism evidence="1 2">
    <name type="scientific">Mycolicibacter kumamotonensis</name>
    <dbReference type="NCBI Taxonomy" id="354243"/>
    <lineage>
        <taxon>Bacteria</taxon>
        <taxon>Bacillati</taxon>
        <taxon>Actinomycetota</taxon>
        <taxon>Actinomycetes</taxon>
        <taxon>Mycobacteriales</taxon>
        <taxon>Mycobacteriaceae</taxon>
        <taxon>Mycolicibacter</taxon>
    </lineage>
</organism>
<comment type="caution">
    <text evidence="1">The sequence shown here is derived from an EMBL/GenBank/DDBJ whole genome shotgun (WGS) entry which is preliminary data.</text>
</comment>
<dbReference type="EMBL" id="MVHU01000013">
    <property type="protein sequence ID" value="ORA79869.1"/>
    <property type="molecule type" value="Genomic_DNA"/>
</dbReference>
<protein>
    <submittedName>
        <fullName evidence="1">Uncharacterized protein</fullName>
    </submittedName>
</protein>
<sequence>MHNFSLLSSTWVEWNDLSHIPASVMTDCPDCEISFVSDAQSFHLRREGDWWVIDETDDRRKRYNETAQLSNFALVEKYLLWRWGSFMRMVLGLPLSGPQLFRQGYSGDVSVKPATSPWRTEITSPVGSAVLSQTDSTIFSHLMSRSVDEIAEMARDGFPT</sequence>
<evidence type="ECO:0000313" key="1">
    <source>
        <dbReference type="EMBL" id="ORA79869.1"/>
    </source>
</evidence>